<reference evidence="1" key="1">
    <citation type="journal article" date="2020" name="mSystems">
        <title>Genome- and Community-Level Interaction Insights into Carbon Utilization and Element Cycling Functions of Hydrothermarchaeota in Hydrothermal Sediment.</title>
        <authorList>
            <person name="Zhou Z."/>
            <person name="Liu Y."/>
            <person name="Xu W."/>
            <person name="Pan J."/>
            <person name="Luo Z.H."/>
            <person name="Li M."/>
        </authorList>
    </citation>
    <scope>NUCLEOTIDE SEQUENCE [LARGE SCALE GENOMIC DNA]</scope>
    <source>
        <strain evidence="1">HyVt-456</strain>
    </source>
</reference>
<dbReference type="SUPFAM" id="SSF53335">
    <property type="entry name" value="S-adenosyl-L-methionine-dependent methyltransferases"/>
    <property type="match status" value="1"/>
</dbReference>
<organism evidence="1">
    <name type="scientific">Caldithrix abyssi</name>
    <dbReference type="NCBI Taxonomy" id="187145"/>
    <lineage>
        <taxon>Bacteria</taxon>
        <taxon>Pseudomonadati</taxon>
        <taxon>Calditrichota</taxon>
        <taxon>Calditrichia</taxon>
        <taxon>Calditrichales</taxon>
        <taxon>Calditrichaceae</taxon>
        <taxon>Caldithrix</taxon>
    </lineage>
</organism>
<comment type="caution">
    <text evidence="1">The sequence shown here is derived from an EMBL/GenBank/DDBJ whole genome shotgun (WGS) entry which is preliminary data.</text>
</comment>
<dbReference type="GO" id="GO:0032259">
    <property type="term" value="P:methylation"/>
    <property type="evidence" value="ECO:0007669"/>
    <property type="project" value="UniProtKB-KW"/>
</dbReference>
<dbReference type="EMBL" id="DRLD01000205">
    <property type="protein sequence ID" value="HED10511.1"/>
    <property type="molecule type" value="Genomic_DNA"/>
</dbReference>
<dbReference type="Pfam" id="PF13489">
    <property type="entry name" value="Methyltransf_23"/>
    <property type="match status" value="1"/>
</dbReference>
<protein>
    <submittedName>
        <fullName evidence="1">Class I SAM-dependent methyltransferase</fullName>
    </submittedName>
</protein>
<sequence>MSSEREARIDKSHYFDARYLKRERMYSFVEQIELIKQYAAVEDQLLEIGKGNGFVADFCTRYLGYTVKTVDVNEDLQPDVIDDITAPRHLPENSADVVVCYEVLEHMPFEKSVAAVENMARIARKYVLISVPDMRYFISGRFTVFGSGPIFLQKLISTRRFRQARKKFGDDHHWEIGLKTDAATYSAAYVRQNLFKTVRLIKDYRDIAVPWHHYFVVKTGK</sequence>
<keyword evidence="1" id="KW-0808">Transferase</keyword>
<dbReference type="InterPro" id="IPR029063">
    <property type="entry name" value="SAM-dependent_MTases_sf"/>
</dbReference>
<gene>
    <name evidence="1" type="ORF">ENJ10_07465</name>
</gene>
<accession>A0A7V1LM48</accession>
<name>A0A7V1LM48_CALAY</name>
<dbReference type="AlphaFoldDB" id="A0A7V1LM48"/>
<evidence type="ECO:0000313" key="1">
    <source>
        <dbReference type="EMBL" id="HED10511.1"/>
    </source>
</evidence>
<dbReference type="GO" id="GO:0008168">
    <property type="term" value="F:methyltransferase activity"/>
    <property type="evidence" value="ECO:0007669"/>
    <property type="project" value="UniProtKB-KW"/>
</dbReference>
<keyword evidence="1" id="KW-0489">Methyltransferase</keyword>
<dbReference type="Gene3D" id="3.40.50.150">
    <property type="entry name" value="Vaccinia Virus protein VP39"/>
    <property type="match status" value="1"/>
</dbReference>
<dbReference type="Proteomes" id="UP000886005">
    <property type="component" value="Unassembled WGS sequence"/>
</dbReference>
<proteinExistence type="predicted"/>